<feature type="compositionally biased region" description="Basic residues" evidence="2">
    <location>
        <begin position="675"/>
        <end position="689"/>
    </location>
</feature>
<evidence type="ECO:0000259" key="4">
    <source>
        <dbReference type="PROSITE" id="PS50089"/>
    </source>
</evidence>
<dbReference type="SUPFAM" id="SSF57850">
    <property type="entry name" value="RING/U-box"/>
    <property type="match status" value="1"/>
</dbReference>
<feature type="region of interest" description="Disordered" evidence="2">
    <location>
        <begin position="646"/>
        <end position="689"/>
    </location>
</feature>
<evidence type="ECO:0000256" key="1">
    <source>
        <dbReference type="PROSITE-ProRule" id="PRU00175"/>
    </source>
</evidence>
<dbReference type="OrthoDB" id="3626072at2759"/>
<feature type="domain" description="RING-type" evidence="4">
    <location>
        <begin position="343"/>
        <end position="390"/>
    </location>
</feature>
<reference evidence="5 6" key="1">
    <citation type="submission" date="2015-07" db="EMBL/GenBank/DDBJ databases">
        <title>Comparative genomics of the Sigatoka disease complex on banana suggests a link between parallel evolutionary changes in Pseudocercospora fijiensis and Pseudocercospora eumusae and increased virulence on the banana host.</title>
        <authorList>
            <person name="Chang T.-C."/>
            <person name="Salvucci A."/>
            <person name="Crous P.W."/>
            <person name="Stergiopoulos I."/>
        </authorList>
    </citation>
    <scope>NUCLEOTIDE SEQUENCE [LARGE SCALE GENOMIC DNA]</scope>
    <source>
        <strain evidence="5 6">CBS 114824</strain>
    </source>
</reference>
<feature type="signal peptide" evidence="3">
    <location>
        <begin position="1"/>
        <end position="32"/>
    </location>
</feature>
<dbReference type="InterPro" id="IPR013083">
    <property type="entry name" value="Znf_RING/FYVE/PHD"/>
</dbReference>
<evidence type="ECO:0000256" key="3">
    <source>
        <dbReference type="SAM" id="SignalP"/>
    </source>
</evidence>
<name>A0A139HTJ0_9PEZI</name>
<dbReference type="Proteomes" id="UP000070133">
    <property type="component" value="Unassembled WGS sequence"/>
</dbReference>
<keyword evidence="1" id="KW-0479">Metal-binding</keyword>
<dbReference type="EMBL" id="LFZN01000010">
    <property type="protein sequence ID" value="KXT05768.1"/>
    <property type="molecule type" value="Genomic_DNA"/>
</dbReference>
<proteinExistence type="predicted"/>
<dbReference type="PROSITE" id="PS50089">
    <property type="entry name" value="ZF_RING_2"/>
    <property type="match status" value="1"/>
</dbReference>
<evidence type="ECO:0000256" key="2">
    <source>
        <dbReference type="SAM" id="MobiDB-lite"/>
    </source>
</evidence>
<keyword evidence="1" id="KW-0863">Zinc-finger</keyword>
<keyword evidence="6" id="KW-1185">Reference proteome</keyword>
<keyword evidence="3" id="KW-0732">Signal</keyword>
<feature type="chain" id="PRO_5007806825" description="RING-type domain-containing protein" evidence="3">
    <location>
        <begin position="33"/>
        <end position="689"/>
    </location>
</feature>
<dbReference type="Gene3D" id="3.30.40.10">
    <property type="entry name" value="Zinc/RING finger domain, C3HC4 (zinc finger)"/>
    <property type="match status" value="1"/>
</dbReference>
<keyword evidence="1" id="KW-0862">Zinc</keyword>
<dbReference type="GO" id="GO:0008270">
    <property type="term" value="F:zinc ion binding"/>
    <property type="evidence" value="ECO:0007669"/>
    <property type="project" value="UniProtKB-KW"/>
</dbReference>
<organism evidence="5 6">
    <name type="scientific">Pseudocercospora eumusae</name>
    <dbReference type="NCBI Taxonomy" id="321146"/>
    <lineage>
        <taxon>Eukaryota</taxon>
        <taxon>Fungi</taxon>
        <taxon>Dikarya</taxon>
        <taxon>Ascomycota</taxon>
        <taxon>Pezizomycotina</taxon>
        <taxon>Dothideomycetes</taxon>
        <taxon>Dothideomycetidae</taxon>
        <taxon>Mycosphaerellales</taxon>
        <taxon>Mycosphaerellaceae</taxon>
        <taxon>Pseudocercospora</taxon>
    </lineage>
</organism>
<sequence>MRTKAIDTTFLLPAHAVFVLLSSFEVFPHALAGVTDRTYHERQNKLYRCTPEASGGGTPILSNYDQPHRLNRKEIIRQSQVMEDWNASRPGGRYANIFQPFHQVSVEFPCLRLWQHGDFITLHHGVAPLNASNRFDPCAPLILDDAVTAHAGRRDKASNALTSQYSIKDEIAAMYEGQTFIPWNAPQLVWASLVHNLRLARSRPGSTSMQILHTCDEDDPAGMLGGVLLGLTIKWYNPGEEFRIGYYFPLEEWLSKIAESEIGQPWWRDYIDAVMGYSNRAVIHRRIELSHAPWEEGLYMEERTVPNIEKGLFKTGRNFDYRAVMDRKLRTVATSKLSADAYCNICSDDFGPEKVAVKLPCNDQHIICRPCVYNSILERSPIEACCPYCRSPYFTANEITDLTYGLYNGIFYNHRDFTPAENFQRSCSDLDKYLATYSGDPDLPPTHPENFNRDPAYTYHNTNPHMLFDIWINLATLDSEMDHTEEETYRCTLYPEWVFTMEKMQYICRLIPSTTPHSLPALYGMFAANFHIEFAKACAHGNRISNPECVAMCERIMLGDFEPPQGLYRPGYGQFLARSWHRTLQFLRLRRCECNAKTLPPIEECSEKQLLDARRHWHGDREFYHPGVYDELFLKRTVEEVVASELRGMKKKKKKKSSRSSRSPRSPPEKSFAGIKKRVLGLRKRKGSK</sequence>
<dbReference type="InterPro" id="IPR001841">
    <property type="entry name" value="Znf_RING"/>
</dbReference>
<gene>
    <name evidence="5" type="ORF">AC578_1020</name>
</gene>
<protein>
    <recommendedName>
        <fullName evidence="4">RING-type domain-containing protein</fullName>
    </recommendedName>
</protein>
<evidence type="ECO:0000313" key="6">
    <source>
        <dbReference type="Proteomes" id="UP000070133"/>
    </source>
</evidence>
<evidence type="ECO:0000313" key="5">
    <source>
        <dbReference type="EMBL" id="KXT05768.1"/>
    </source>
</evidence>
<dbReference type="AlphaFoldDB" id="A0A139HTJ0"/>
<comment type="caution">
    <text evidence="5">The sequence shown here is derived from an EMBL/GenBank/DDBJ whole genome shotgun (WGS) entry which is preliminary data.</text>
</comment>
<accession>A0A139HTJ0</accession>
<feature type="compositionally biased region" description="Basic residues" evidence="2">
    <location>
        <begin position="649"/>
        <end position="659"/>
    </location>
</feature>